<reference evidence="2" key="1">
    <citation type="submission" date="2023-04" db="EMBL/GenBank/DDBJ databases">
        <title>Chromosome-level genome of Chaenocephalus aceratus.</title>
        <authorList>
            <person name="Park H."/>
        </authorList>
    </citation>
    <scope>NUCLEOTIDE SEQUENCE</scope>
    <source>
        <strain evidence="2">DE</strain>
        <tissue evidence="2">Muscle</tissue>
    </source>
</reference>
<keyword evidence="1" id="KW-0812">Transmembrane</keyword>
<proteinExistence type="predicted"/>
<dbReference type="AlphaFoldDB" id="A0AAD9C4M4"/>
<dbReference type="EMBL" id="JASDAP010000010">
    <property type="protein sequence ID" value="KAK1894806.1"/>
    <property type="molecule type" value="Genomic_DNA"/>
</dbReference>
<feature type="transmembrane region" description="Helical" evidence="1">
    <location>
        <begin position="37"/>
        <end position="54"/>
    </location>
</feature>
<evidence type="ECO:0000256" key="1">
    <source>
        <dbReference type="SAM" id="Phobius"/>
    </source>
</evidence>
<protein>
    <submittedName>
        <fullName evidence="2">Uncharacterized protein</fullName>
    </submittedName>
</protein>
<evidence type="ECO:0000313" key="2">
    <source>
        <dbReference type="EMBL" id="KAK1894806.1"/>
    </source>
</evidence>
<accession>A0AAD9C4M4</accession>
<gene>
    <name evidence="2" type="ORF">KUDE01_020263</name>
</gene>
<keyword evidence="3" id="KW-1185">Reference proteome</keyword>
<sequence length="87" mass="9548">MMLNSTAVCQTHVHTFPATLGAESRARGRQGQDRRGLPVLDALTAVMLFLWLFHKCNAGEKMYSTGKVELIIAWLAAPDAAAAHKKR</sequence>
<dbReference type="Proteomes" id="UP001228049">
    <property type="component" value="Unassembled WGS sequence"/>
</dbReference>
<evidence type="ECO:0000313" key="3">
    <source>
        <dbReference type="Proteomes" id="UP001228049"/>
    </source>
</evidence>
<keyword evidence="1" id="KW-0472">Membrane</keyword>
<comment type="caution">
    <text evidence="2">The sequence shown here is derived from an EMBL/GenBank/DDBJ whole genome shotgun (WGS) entry which is preliminary data.</text>
</comment>
<keyword evidence="1" id="KW-1133">Transmembrane helix</keyword>
<name>A0AAD9C4M4_DISEL</name>
<organism evidence="2 3">
    <name type="scientific">Dissostichus eleginoides</name>
    <name type="common">Patagonian toothfish</name>
    <name type="synonym">Dissostichus amissus</name>
    <dbReference type="NCBI Taxonomy" id="100907"/>
    <lineage>
        <taxon>Eukaryota</taxon>
        <taxon>Metazoa</taxon>
        <taxon>Chordata</taxon>
        <taxon>Craniata</taxon>
        <taxon>Vertebrata</taxon>
        <taxon>Euteleostomi</taxon>
        <taxon>Actinopterygii</taxon>
        <taxon>Neopterygii</taxon>
        <taxon>Teleostei</taxon>
        <taxon>Neoteleostei</taxon>
        <taxon>Acanthomorphata</taxon>
        <taxon>Eupercaria</taxon>
        <taxon>Perciformes</taxon>
        <taxon>Notothenioidei</taxon>
        <taxon>Nototheniidae</taxon>
        <taxon>Dissostichus</taxon>
    </lineage>
</organism>